<protein>
    <recommendedName>
        <fullName evidence="7">Hydroxyacylglutathione hydrolase</fullName>
        <ecNumber evidence="7">3.1.2.6</ecNumber>
    </recommendedName>
    <alternativeName>
        <fullName evidence="7">Glyoxalase II</fullName>
        <shortName evidence="7">Glx II</shortName>
    </alternativeName>
</protein>
<sequence length="256" mass="29850">MILKKIPILDTNYVWIIHDEKGSCIIIDPGSSIEVIEEIQKKKWNPIAILLTHNHIDHVGGVKKIIKYYPNITVFGPYETIKNGCNKIVFGGDKIILLNRKFYIYFTPGHTPGHVSYYSKPYFFCGDTLFSGGCGRVYKDNYLDMFNSIHFISSFPNNTFLCCSHEYTLSNLSFSMFIFPKDQTIKMYYEKIKKIIDSGKSSLPSYIIFEKKVNLFLRKNDEILKNYLELKTNCSNFEVFKQLRLQKDYFIGAKRD</sequence>
<dbReference type="UniPathway" id="UPA00619">
    <property type="reaction ID" value="UER00676"/>
</dbReference>
<accession>A0A4D6Y2R3</accession>
<dbReference type="InterPro" id="IPR001279">
    <property type="entry name" value="Metallo-B-lactamas"/>
</dbReference>
<feature type="domain" description="Metallo-beta-lactamase" evidence="8">
    <location>
        <begin position="11"/>
        <end position="165"/>
    </location>
</feature>
<dbReference type="CDD" id="cd07723">
    <property type="entry name" value="hydroxyacylglutathione_hydrolase_MBL-fold"/>
    <property type="match status" value="1"/>
</dbReference>
<proteinExistence type="inferred from homology"/>
<dbReference type="EMBL" id="CP034879">
    <property type="protein sequence ID" value="QCI20390.1"/>
    <property type="molecule type" value="Genomic_DNA"/>
</dbReference>
<dbReference type="OrthoDB" id="9802248at2"/>
<dbReference type="InterPro" id="IPR036866">
    <property type="entry name" value="RibonucZ/Hydroxyglut_hydro"/>
</dbReference>
<feature type="binding site" evidence="7">
    <location>
        <position position="110"/>
    </location>
    <ligand>
        <name>Zn(2+)</name>
        <dbReference type="ChEBI" id="CHEBI:29105"/>
        <label>1</label>
    </ligand>
</feature>
<evidence type="ECO:0000256" key="3">
    <source>
        <dbReference type="ARBA" id="ARBA00006759"/>
    </source>
</evidence>
<dbReference type="EC" id="3.1.2.6" evidence="7"/>
<feature type="binding site" evidence="7">
    <location>
        <position position="127"/>
    </location>
    <ligand>
        <name>Zn(2+)</name>
        <dbReference type="ChEBI" id="CHEBI:29105"/>
        <label>1</label>
    </ligand>
</feature>
<keyword evidence="5 7" id="KW-0378">Hydrolase</keyword>
<dbReference type="Gene3D" id="3.60.15.10">
    <property type="entry name" value="Ribonuclease Z/Hydroxyacylglutathione hydrolase-like"/>
    <property type="match status" value="1"/>
</dbReference>
<dbReference type="SMART" id="SM00849">
    <property type="entry name" value="Lactamase_B"/>
    <property type="match status" value="1"/>
</dbReference>
<comment type="similarity">
    <text evidence="3 7">Belongs to the metallo-beta-lactamase superfamily. Glyoxalase II family.</text>
</comment>
<evidence type="ECO:0000259" key="8">
    <source>
        <dbReference type="SMART" id="SM00849"/>
    </source>
</evidence>
<comment type="catalytic activity">
    <reaction evidence="1 7">
        <text>an S-(2-hydroxyacyl)glutathione + H2O = a 2-hydroxy carboxylate + glutathione + H(+)</text>
        <dbReference type="Rhea" id="RHEA:21864"/>
        <dbReference type="ChEBI" id="CHEBI:15377"/>
        <dbReference type="ChEBI" id="CHEBI:15378"/>
        <dbReference type="ChEBI" id="CHEBI:57925"/>
        <dbReference type="ChEBI" id="CHEBI:58896"/>
        <dbReference type="ChEBI" id="CHEBI:71261"/>
        <dbReference type="EC" id="3.1.2.6"/>
    </reaction>
</comment>
<reference evidence="9 10" key="1">
    <citation type="submission" date="2018-12" db="EMBL/GenBank/DDBJ databases">
        <authorList>
            <person name="Chong R.A."/>
        </authorList>
    </citation>
    <scope>NUCLEOTIDE SEQUENCE [LARGE SCALE GENOMIC DNA]</scope>
    <source>
        <strain evidence="9 10">Bca</strain>
    </source>
</reference>
<feature type="binding site" evidence="7">
    <location>
        <position position="58"/>
    </location>
    <ligand>
        <name>Zn(2+)</name>
        <dbReference type="ChEBI" id="CHEBI:29105"/>
        <label>2</label>
    </ligand>
</feature>
<dbReference type="GO" id="GO:0019243">
    <property type="term" value="P:methylglyoxal catabolic process to D-lactate via S-lactoyl-glutathione"/>
    <property type="evidence" value="ECO:0007669"/>
    <property type="project" value="UniProtKB-UniRule"/>
</dbReference>
<evidence type="ECO:0000256" key="2">
    <source>
        <dbReference type="ARBA" id="ARBA00004963"/>
    </source>
</evidence>
<dbReference type="GO" id="GO:0004416">
    <property type="term" value="F:hydroxyacylglutathione hydrolase activity"/>
    <property type="evidence" value="ECO:0007669"/>
    <property type="project" value="UniProtKB-UniRule"/>
</dbReference>
<evidence type="ECO:0000256" key="5">
    <source>
        <dbReference type="ARBA" id="ARBA00022801"/>
    </source>
</evidence>
<dbReference type="GO" id="GO:0046872">
    <property type="term" value="F:metal ion binding"/>
    <property type="evidence" value="ECO:0007669"/>
    <property type="project" value="UniProtKB-KW"/>
</dbReference>
<evidence type="ECO:0000256" key="7">
    <source>
        <dbReference type="HAMAP-Rule" id="MF_01374"/>
    </source>
</evidence>
<evidence type="ECO:0000313" key="10">
    <source>
        <dbReference type="Proteomes" id="UP000298594"/>
    </source>
</evidence>
<comment type="function">
    <text evidence="7">Thiolesterase that catalyzes the hydrolysis of S-D-lactoyl-glutathione to form glutathione and D-lactic acid.</text>
</comment>
<evidence type="ECO:0000313" key="9">
    <source>
        <dbReference type="EMBL" id="QCI20390.1"/>
    </source>
</evidence>
<dbReference type="InterPro" id="IPR032282">
    <property type="entry name" value="HAGH_C"/>
</dbReference>
<dbReference type="SUPFAM" id="SSF56281">
    <property type="entry name" value="Metallo-hydrolase/oxidoreductase"/>
    <property type="match status" value="1"/>
</dbReference>
<dbReference type="RefSeq" id="WP_158359330.1">
    <property type="nucleotide sequence ID" value="NZ_CP034879.1"/>
</dbReference>
<gene>
    <name evidence="7 9" type="primary">gloB</name>
    <name evidence="9" type="ORF">D9V67_01260</name>
</gene>
<evidence type="ECO:0000256" key="1">
    <source>
        <dbReference type="ARBA" id="ARBA00001623"/>
    </source>
</evidence>
<dbReference type="InterPro" id="IPR035680">
    <property type="entry name" value="Clx_II_MBL"/>
</dbReference>
<comment type="subunit">
    <text evidence="7">Monomer.</text>
</comment>
<feature type="binding site" evidence="7">
    <location>
        <position position="57"/>
    </location>
    <ligand>
        <name>Zn(2+)</name>
        <dbReference type="ChEBI" id="CHEBI:29105"/>
        <label>2</label>
    </ligand>
</feature>
<dbReference type="Pfam" id="PF00753">
    <property type="entry name" value="Lactamase_B"/>
    <property type="match status" value="1"/>
</dbReference>
<dbReference type="AlphaFoldDB" id="A0A4D6Y2R3"/>
<keyword evidence="4 7" id="KW-0479">Metal-binding</keyword>
<evidence type="ECO:0000256" key="4">
    <source>
        <dbReference type="ARBA" id="ARBA00022723"/>
    </source>
</evidence>
<dbReference type="NCBIfam" id="TIGR03413">
    <property type="entry name" value="GSH_gloB"/>
    <property type="match status" value="1"/>
</dbReference>
<dbReference type="Proteomes" id="UP000298594">
    <property type="component" value="Chromosome"/>
</dbReference>
<feature type="binding site" evidence="7">
    <location>
        <position position="55"/>
    </location>
    <ligand>
        <name>Zn(2+)</name>
        <dbReference type="ChEBI" id="CHEBI:29105"/>
        <label>1</label>
    </ligand>
</feature>
<evidence type="ECO:0000256" key="6">
    <source>
        <dbReference type="ARBA" id="ARBA00022833"/>
    </source>
</evidence>
<name>A0A4D6Y2R3_9GAMM</name>
<dbReference type="InterPro" id="IPR017782">
    <property type="entry name" value="Hydroxyacylglutathione_Hdrlase"/>
</dbReference>
<keyword evidence="6 7" id="KW-0862">Zinc</keyword>
<dbReference type="PANTHER" id="PTHR43705:SF1">
    <property type="entry name" value="HYDROXYACYLGLUTATHIONE HYDROLASE GLOB"/>
    <property type="match status" value="1"/>
</dbReference>
<dbReference type="PANTHER" id="PTHR43705">
    <property type="entry name" value="HYDROXYACYLGLUTATHIONE HYDROLASE"/>
    <property type="match status" value="1"/>
</dbReference>
<feature type="binding site" evidence="7">
    <location>
        <position position="165"/>
    </location>
    <ligand>
        <name>Zn(2+)</name>
        <dbReference type="ChEBI" id="CHEBI:29105"/>
        <label>2</label>
    </ligand>
</feature>
<dbReference type="InterPro" id="IPR050110">
    <property type="entry name" value="Glyoxalase_II_hydrolase"/>
</dbReference>
<comment type="cofactor">
    <cofactor evidence="7">
        <name>Zn(2+)</name>
        <dbReference type="ChEBI" id="CHEBI:29105"/>
    </cofactor>
    <text evidence="7">Binds 2 Zn(2+) ions per subunit.</text>
</comment>
<dbReference type="HAMAP" id="MF_01374">
    <property type="entry name" value="Glyoxalase_2"/>
    <property type="match status" value="1"/>
</dbReference>
<organism evidence="9 10">
    <name type="scientific">Buchnera aphidicola</name>
    <name type="common">Brachycaudus cardui</name>
    <dbReference type="NCBI Taxonomy" id="557993"/>
    <lineage>
        <taxon>Bacteria</taxon>
        <taxon>Pseudomonadati</taxon>
        <taxon>Pseudomonadota</taxon>
        <taxon>Gammaproteobacteria</taxon>
        <taxon>Enterobacterales</taxon>
        <taxon>Erwiniaceae</taxon>
        <taxon>Buchnera</taxon>
    </lineage>
</organism>
<feature type="binding site" evidence="7">
    <location>
        <position position="127"/>
    </location>
    <ligand>
        <name>Zn(2+)</name>
        <dbReference type="ChEBI" id="CHEBI:29105"/>
        <label>2</label>
    </ligand>
</feature>
<dbReference type="Pfam" id="PF16123">
    <property type="entry name" value="HAGH_C"/>
    <property type="match status" value="1"/>
</dbReference>
<feature type="binding site" evidence="7">
    <location>
        <position position="53"/>
    </location>
    <ligand>
        <name>Zn(2+)</name>
        <dbReference type="ChEBI" id="CHEBI:29105"/>
        <label>1</label>
    </ligand>
</feature>
<comment type="pathway">
    <text evidence="2 7">Secondary metabolite metabolism; methylglyoxal degradation; (R)-lactate from methylglyoxal: step 2/2.</text>
</comment>
<reference evidence="9 10" key="2">
    <citation type="submission" date="2019-05" db="EMBL/GenBank/DDBJ databases">
        <title>Genome evolution of the obligate endosymbiont Buchnera aphidicola.</title>
        <authorList>
            <person name="Moran N.A."/>
        </authorList>
    </citation>
    <scope>NUCLEOTIDE SEQUENCE [LARGE SCALE GENOMIC DNA]</scope>
    <source>
        <strain evidence="9 10">Bca</strain>
    </source>
</reference>